<dbReference type="CDD" id="cd01949">
    <property type="entry name" value="GGDEF"/>
    <property type="match status" value="1"/>
</dbReference>
<protein>
    <submittedName>
        <fullName evidence="3">Putative diguanylate cyclase AdrA</fullName>
        <ecNumber evidence="3">2.7.7.65</ecNumber>
    </submittedName>
</protein>
<keyword evidence="3" id="KW-0808">Transferase</keyword>
<dbReference type="SUPFAM" id="SSF55073">
    <property type="entry name" value="Nucleotide cyclase"/>
    <property type="match status" value="1"/>
</dbReference>
<dbReference type="EMBL" id="MZGX01000012">
    <property type="protein sequence ID" value="OPX44009.1"/>
    <property type="molecule type" value="Genomic_DNA"/>
</dbReference>
<feature type="transmembrane region" description="Helical" evidence="1">
    <location>
        <begin position="6"/>
        <end position="25"/>
    </location>
</feature>
<proteinExistence type="predicted"/>
<evidence type="ECO:0000256" key="1">
    <source>
        <dbReference type="SAM" id="Phobius"/>
    </source>
</evidence>
<accession>A0A1V4SJD5</accession>
<dbReference type="STRING" id="48256.CLHUN_20340"/>
<keyword evidence="3" id="KW-0548">Nucleotidyltransferase</keyword>
<evidence type="ECO:0000259" key="2">
    <source>
        <dbReference type="PROSITE" id="PS50887"/>
    </source>
</evidence>
<gene>
    <name evidence="3" type="primary">adrA</name>
    <name evidence="3" type="ORF">CLHUN_20340</name>
</gene>
<keyword evidence="1" id="KW-0812">Transmembrane</keyword>
<keyword evidence="1" id="KW-0472">Membrane</keyword>
<feature type="transmembrane region" description="Helical" evidence="1">
    <location>
        <begin position="132"/>
        <end position="154"/>
    </location>
</feature>
<dbReference type="Proteomes" id="UP000191554">
    <property type="component" value="Unassembled WGS sequence"/>
</dbReference>
<dbReference type="EC" id="2.7.7.65" evidence="3"/>
<evidence type="ECO:0000313" key="4">
    <source>
        <dbReference type="Proteomes" id="UP000191554"/>
    </source>
</evidence>
<keyword evidence="4" id="KW-1185">Reference proteome</keyword>
<dbReference type="NCBIfam" id="TIGR00254">
    <property type="entry name" value="GGDEF"/>
    <property type="match status" value="1"/>
</dbReference>
<dbReference type="Gene3D" id="3.30.70.270">
    <property type="match status" value="1"/>
</dbReference>
<dbReference type="OrthoDB" id="9805474at2"/>
<organism evidence="3 4">
    <name type="scientific">Ruminiclostridium hungatei</name>
    <name type="common">Clostridium hungatei</name>
    <dbReference type="NCBI Taxonomy" id="48256"/>
    <lineage>
        <taxon>Bacteria</taxon>
        <taxon>Bacillati</taxon>
        <taxon>Bacillota</taxon>
        <taxon>Clostridia</taxon>
        <taxon>Eubacteriales</taxon>
        <taxon>Oscillospiraceae</taxon>
        <taxon>Ruminiclostridium</taxon>
    </lineage>
</organism>
<dbReference type="PANTHER" id="PTHR45138">
    <property type="entry name" value="REGULATORY COMPONENTS OF SENSORY TRANSDUCTION SYSTEM"/>
    <property type="match status" value="1"/>
</dbReference>
<dbReference type="PROSITE" id="PS50887">
    <property type="entry name" value="GGDEF"/>
    <property type="match status" value="1"/>
</dbReference>
<feature type="transmembrane region" description="Helical" evidence="1">
    <location>
        <begin position="190"/>
        <end position="207"/>
    </location>
</feature>
<sequence length="372" mass="43548">MQFLIHQQMNILSGAVIFLFGIYALSVLDKKAHINKIYIAALFLNLLLICFEIVLGMLREARTGLIWVRVLSSLIFMLSPLLAYLFLKFICSYYLFPVKFKKQVRSLFILLLVSNVVVGVFRFGSIKLEDENFFQCVIPFTIALVFLLYSLYVIILNRKMLMRFEYGYILAISMTTNIMMTVQLALKQTSFVWCSSSFTIIMMFILIQQRELYRDALTGARNRRVLKKCWDDYTRKADGLLSVVMIDLDYFKNINDSYGHSEGDHALKTFARLLHRVYSKEGTVIRLGGDEFLVLINNLPEEKVNELISKMEKMVDKYNFNCSKPYLIKYSCASDAYNNDMGMEQFLHEIDVKMYNHKKSRKRKYWSAENEF</sequence>
<dbReference type="InterPro" id="IPR029787">
    <property type="entry name" value="Nucleotide_cyclase"/>
</dbReference>
<name>A0A1V4SJD5_RUMHU</name>
<feature type="transmembrane region" description="Helical" evidence="1">
    <location>
        <begin position="37"/>
        <end position="58"/>
    </location>
</feature>
<dbReference type="InterPro" id="IPR043128">
    <property type="entry name" value="Rev_trsase/Diguanyl_cyclase"/>
</dbReference>
<feature type="domain" description="GGDEF" evidence="2">
    <location>
        <begin position="239"/>
        <end position="371"/>
    </location>
</feature>
<feature type="transmembrane region" description="Helical" evidence="1">
    <location>
        <begin position="64"/>
        <end position="87"/>
    </location>
</feature>
<feature type="transmembrane region" description="Helical" evidence="1">
    <location>
        <begin position="166"/>
        <end position="184"/>
    </location>
</feature>
<feature type="transmembrane region" description="Helical" evidence="1">
    <location>
        <begin position="107"/>
        <end position="126"/>
    </location>
</feature>
<dbReference type="PANTHER" id="PTHR45138:SF9">
    <property type="entry name" value="DIGUANYLATE CYCLASE DGCM-RELATED"/>
    <property type="match status" value="1"/>
</dbReference>
<dbReference type="RefSeq" id="WP_080064473.1">
    <property type="nucleotide sequence ID" value="NZ_MZGX01000012.1"/>
</dbReference>
<comment type="caution">
    <text evidence="3">The sequence shown here is derived from an EMBL/GenBank/DDBJ whole genome shotgun (WGS) entry which is preliminary data.</text>
</comment>
<dbReference type="AlphaFoldDB" id="A0A1V4SJD5"/>
<dbReference type="InterPro" id="IPR000160">
    <property type="entry name" value="GGDEF_dom"/>
</dbReference>
<keyword evidence="1" id="KW-1133">Transmembrane helix</keyword>
<dbReference type="GO" id="GO:0052621">
    <property type="term" value="F:diguanylate cyclase activity"/>
    <property type="evidence" value="ECO:0007669"/>
    <property type="project" value="UniProtKB-EC"/>
</dbReference>
<dbReference type="SMART" id="SM00267">
    <property type="entry name" value="GGDEF"/>
    <property type="match status" value="1"/>
</dbReference>
<reference evidence="3 4" key="1">
    <citation type="submission" date="2017-03" db="EMBL/GenBank/DDBJ databases">
        <title>Genome sequence of Clostridium hungatei DSM 14427.</title>
        <authorList>
            <person name="Poehlein A."/>
            <person name="Daniel R."/>
        </authorList>
    </citation>
    <scope>NUCLEOTIDE SEQUENCE [LARGE SCALE GENOMIC DNA]</scope>
    <source>
        <strain evidence="3 4">DSM 14427</strain>
    </source>
</reference>
<dbReference type="Pfam" id="PF00990">
    <property type="entry name" value="GGDEF"/>
    <property type="match status" value="1"/>
</dbReference>
<evidence type="ECO:0000313" key="3">
    <source>
        <dbReference type="EMBL" id="OPX44009.1"/>
    </source>
</evidence>
<dbReference type="InterPro" id="IPR050469">
    <property type="entry name" value="Diguanylate_Cyclase"/>
</dbReference>